<gene>
    <name evidence="2" type="ORF">RJT34_00667</name>
</gene>
<protein>
    <submittedName>
        <fullName evidence="2">Uncharacterized protein</fullName>
    </submittedName>
</protein>
<comment type="caution">
    <text evidence="2">The sequence shown here is derived from an EMBL/GenBank/DDBJ whole genome shotgun (WGS) entry which is preliminary data.</text>
</comment>
<keyword evidence="3" id="KW-1185">Reference proteome</keyword>
<name>A0AAN9KGA1_CLITE</name>
<dbReference type="AlphaFoldDB" id="A0AAN9KGA1"/>
<dbReference type="EMBL" id="JAYKXN010000001">
    <property type="protein sequence ID" value="KAK7316887.1"/>
    <property type="molecule type" value="Genomic_DNA"/>
</dbReference>
<proteinExistence type="predicted"/>
<evidence type="ECO:0000256" key="1">
    <source>
        <dbReference type="SAM" id="Phobius"/>
    </source>
</evidence>
<keyword evidence="1" id="KW-1133">Transmembrane helix</keyword>
<keyword evidence="1" id="KW-0812">Transmembrane</keyword>
<feature type="transmembrane region" description="Helical" evidence="1">
    <location>
        <begin position="43"/>
        <end position="62"/>
    </location>
</feature>
<evidence type="ECO:0000313" key="2">
    <source>
        <dbReference type="EMBL" id="KAK7316887.1"/>
    </source>
</evidence>
<reference evidence="2 3" key="1">
    <citation type="submission" date="2024-01" db="EMBL/GenBank/DDBJ databases">
        <title>The genomes of 5 underutilized Papilionoideae crops provide insights into root nodulation and disease resistance.</title>
        <authorList>
            <person name="Yuan L."/>
        </authorList>
    </citation>
    <scope>NUCLEOTIDE SEQUENCE [LARGE SCALE GENOMIC DNA]</scope>
    <source>
        <strain evidence="2">LY-2023</strain>
        <tissue evidence="2">Leaf</tissue>
    </source>
</reference>
<organism evidence="2 3">
    <name type="scientific">Clitoria ternatea</name>
    <name type="common">Butterfly pea</name>
    <dbReference type="NCBI Taxonomy" id="43366"/>
    <lineage>
        <taxon>Eukaryota</taxon>
        <taxon>Viridiplantae</taxon>
        <taxon>Streptophyta</taxon>
        <taxon>Embryophyta</taxon>
        <taxon>Tracheophyta</taxon>
        <taxon>Spermatophyta</taxon>
        <taxon>Magnoliopsida</taxon>
        <taxon>eudicotyledons</taxon>
        <taxon>Gunneridae</taxon>
        <taxon>Pentapetalae</taxon>
        <taxon>rosids</taxon>
        <taxon>fabids</taxon>
        <taxon>Fabales</taxon>
        <taxon>Fabaceae</taxon>
        <taxon>Papilionoideae</taxon>
        <taxon>50 kb inversion clade</taxon>
        <taxon>NPAAA clade</taxon>
        <taxon>indigoferoid/millettioid clade</taxon>
        <taxon>Phaseoleae</taxon>
        <taxon>Clitoria</taxon>
    </lineage>
</organism>
<dbReference type="Proteomes" id="UP001359559">
    <property type="component" value="Unassembled WGS sequence"/>
</dbReference>
<sequence length="81" mass="9419">MDRVTERECETSFSMGPTAKKDLWPCHGLCGRETLSLGFPQLFYLYFLSFLLSLSLFSYTFIIHHFPPFTTTPPYLFLITV</sequence>
<keyword evidence="1" id="KW-0472">Membrane</keyword>
<accession>A0AAN9KGA1</accession>
<evidence type="ECO:0000313" key="3">
    <source>
        <dbReference type="Proteomes" id="UP001359559"/>
    </source>
</evidence>